<evidence type="ECO:0000313" key="3">
    <source>
        <dbReference type="EMBL" id="SDK16415.1"/>
    </source>
</evidence>
<dbReference type="OrthoDB" id="2423856at2"/>
<feature type="coiled-coil region" evidence="1">
    <location>
        <begin position="285"/>
        <end position="326"/>
    </location>
</feature>
<evidence type="ECO:0000256" key="1">
    <source>
        <dbReference type="SAM" id="Coils"/>
    </source>
</evidence>
<evidence type="ECO:0000259" key="2">
    <source>
        <dbReference type="PROSITE" id="PS51186"/>
    </source>
</evidence>
<keyword evidence="1" id="KW-0175">Coiled coil</keyword>
<name>A0A1G8ZPZ7_9LACT</name>
<dbReference type="SUPFAM" id="SSF55729">
    <property type="entry name" value="Acyl-CoA N-acyltransferases (Nat)"/>
    <property type="match status" value="1"/>
</dbReference>
<dbReference type="InterPro" id="IPR000182">
    <property type="entry name" value="GNAT_dom"/>
</dbReference>
<dbReference type="EMBL" id="FNFK01000015">
    <property type="protein sequence ID" value="SDK16415.1"/>
    <property type="molecule type" value="Genomic_DNA"/>
</dbReference>
<dbReference type="CDD" id="cd04301">
    <property type="entry name" value="NAT_SF"/>
    <property type="match status" value="1"/>
</dbReference>
<dbReference type="Proteomes" id="UP000199433">
    <property type="component" value="Unassembled WGS sequence"/>
</dbReference>
<dbReference type="AlphaFoldDB" id="A0A1G8ZPZ7"/>
<dbReference type="RefSeq" id="WP_091266313.1">
    <property type="nucleotide sequence ID" value="NZ_FNFK01000015.1"/>
</dbReference>
<keyword evidence="4" id="KW-1185">Reference proteome</keyword>
<evidence type="ECO:0000313" key="4">
    <source>
        <dbReference type="Proteomes" id="UP000199433"/>
    </source>
</evidence>
<accession>A0A1G8ZPZ7</accession>
<proteinExistence type="predicted"/>
<feature type="domain" description="N-acetyltransferase" evidence="2">
    <location>
        <begin position="3"/>
        <end position="143"/>
    </location>
</feature>
<dbReference type="Gene3D" id="3.40.630.30">
    <property type="match status" value="1"/>
</dbReference>
<sequence>MSVSFRQLTADDFDLYKNMETGLEDDYMLKVFDRLTTKGNALFGLFEDETLVAVAGYTLFAGEFAMLGRLRSDKRHRQNGYGTKITEYILNAARQTPSVKWIGANTELHNKPAQKVLEKIGLPHVITFYAAQASTLTPLMTGDTEWTIVDNRHEKRQWIEETYLNPSFEKSVFPYEAYYPFPARPSLFSDEKVDEMDCYINPDGTRVLFMWREVKGTEYLHVVYPWADFNEQPGLFETVDRSFQMLKAENPEALVWMDLTQEEADTLPADHPFDFPSPWMLHGMFKKEADSIEEANQMMDELEKELSDLNDLLDKNQDRLNTLSEQTNDLDSKI</sequence>
<keyword evidence="3" id="KW-0808">Transferase</keyword>
<dbReference type="STRING" id="426701.SAMN04488098_101527"/>
<reference evidence="4" key="1">
    <citation type="submission" date="2016-10" db="EMBL/GenBank/DDBJ databases">
        <authorList>
            <person name="Varghese N."/>
            <person name="Submissions S."/>
        </authorList>
    </citation>
    <scope>NUCLEOTIDE SEQUENCE [LARGE SCALE GENOMIC DNA]</scope>
    <source>
        <strain evidence="4">DSM 19181</strain>
    </source>
</reference>
<dbReference type="InterPro" id="IPR016181">
    <property type="entry name" value="Acyl_CoA_acyltransferase"/>
</dbReference>
<dbReference type="Pfam" id="PF00583">
    <property type="entry name" value="Acetyltransf_1"/>
    <property type="match status" value="1"/>
</dbReference>
<protein>
    <submittedName>
        <fullName evidence="3">Acetyltransferase (GNAT) family protein</fullName>
    </submittedName>
</protein>
<organism evidence="3 4">
    <name type="scientific">Alkalibacterium thalassium</name>
    <dbReference type="NCBI Taxonomy" id="426701"/>
    <lineage>
        <taxon>Bacteria</taxon>
        <taxon>Bacillati</taxon>
        <taxon>Bacillota</taxon>
        <taxon>Bacilli</taxon>
        <taxon>Lactobacillales</taxon>
        <taxon>Carnobacteriaceae</taxon>
        <taxon>Alkalibacterium</taxon>
    </lineage>
</organism>
<gene>
    <name evidence="3" type="ORF">SAMN04488098_101527</name>
</gene>
<dbReference type="GO" id="GO:0016747">
    <property type="term" value="F:acyltransferase activity, transferring groups other than amino-acyl groups"/>
    <property type="evidence" value="ECO:0007669"/>
    <property type="project" value="InterPro"/>
</dbReference>
<dbReference type="PROSITE" id="PS51186">
    <property type="entry name" value="GNAT"/>
    <property type="match status" value="1"/>
</dbReference>